<accession>A0A5A7QBF6</accession>
<evidence type="ECO:0000256" key="1">
    <source>
        <dbReference type="PROSITE-ProRule" id="PRU00042"/>
    </source>
</evidence>
<keyword evidence="1" id="KW-0862">Zinc</keyword>
<sequence length="199" mass="22039">MSSRSKTSSPSQSMEPSDNRKTPTGSRLTPIACRVCNEVFFNNVSLILHFESHVRDEVSMARLDLAFLQSGRHSSLNSPPFSSSVEQTGNPHCEPDGTLVDISKTLRHLTRIHRRFTPSASSYPLIYSEAGMRSFGPAGSESVLFPLQFRGKIGGQGQLLAYKNPHLKQLEKPIPEVIVISDDEEDENKSAEIDLTLKL</sequence>
<feature type="region of interest" description="Disordered" evidence="2">
    <location>
        <begin position="1"/>
        <end position="27"/>
    </location>
</feature>
<comment type="caution">
    <text evidence="4">The sequence shown here is derived from an EMBL/GenBank/DDBJ whole genome shotgun (WGS) entry which is preliminary data.</text>
</comment>
<dbReference type="Proteomes" id="UP000325081">
    <property type="component" value="Unassembled WGS sequence"/>
</dbReference>
<evidence type="ECO:0000256" key="2">
    <source>
        <dbReference type="SAM" id="MobiDB-lite"/>
    </source>
</evidence>
<organism evidence="4 5">
    <name type="scientific">Striga asiatica</name>
    <name type="common">Asiatic witchweed</name>
    <name type="synonym">Buchnera asiatica</name>
    <dbReference type="NCBI Taxonomy" id="4170"/>
    <lineage>
        <taxon>Eukaryota</taxon>
        <taxon>Viridiplantae</taxon>
        <taxon>Streptophyta</taxon>
        <taxon>Embryophyta</taxon>
        <taxon>Tracheophyta</taxon>
        <taxon>Spermatophyta</taxon>
        <taxon>Magnoliopsida</taxon>
        <taxon>eudicotyledons</taxon>
        <taxon>Gunneridae</taxon>
        <taxon>Pentapetalae</taxon>
        <taxon>asterids</taxon>
        <taxon>lamiids</taxon>
        <taxon>Lamiales</taxon>
        <taxon>Orobanchaceae</taxon>
        <taxon>Buchnereae</taxon>
        <taxon>Striga</taxon>
    </lineage>
</organism>
<dbReference type="InterPro" id="IPR013087">
    <property type="entry name" value="Znf_C2H2_type"/>
</dbReference>
<feature type="region of interest" description="Disordered" evidence="2">
    <location>
        <begin position="72"/>
        <end position="95"/>
    </location>
</feature>
<proteinExistence type="predicted"/>
<dbReference type="AlphaFoldDB" id="A0A5A7QBF6"/>
<name>A0A5A7QBF6_STRAF</name>
<dbReference type="OrthoDB" id="909473at2759"/>
<evidence type="ECO:0000313" key="5">
    <source>
        <dbReference type="Proteomes" id="UP000325081"/>
    </source>
</evidence>
<feature type="domain" description="C2H2-type" evidence="3">
    <location>
        <begin position="31"/>
        <end position="58"/>
    </location>
</feature>
<keyword evidence="5" id="KW-1185">Reference proteome</keyword>
<protein>
    <submittedName>
        <fullName evidence="4">Zinc finger protein</fullName>
    </submittedName>
</protein>
<keyword evidence="1" id="KW-0863">Zinc-finger</keyword>
<dbReference type="PROSITE" id="PS50157">
    <property type="entry name" value="ZINC_FINGER_C2H2_2"/>
    <property type="match status" value="1"/>
</dbReference>
<evidence type="ECO:0000313" key="4">
    <source>
        <dbReference type="EMBL" id="GER41717.1"/>
    </source>
</evidence>
<keyword evidence="1" id="KW-0479">Metal-binding</keyword>
<evidence type="ECO:0000259" key="3">
    <source>
        <dbReference type="PROSITE" id="PS50157"/>
    </source>
</evidence>
<dbReference type="PROSITE" id="PS00028">
    <property type="entry name" value="ZINC_FINGER_C2H2_1"/>
    <property type="match status" value="1"/>
</dbReference>
<dbReference type="GO" id="GO:0008270">
    <property type="term" value="F:zinc ion binding"/>
    <property type="evidence" value="ECO:0007669"/>
    <property type="project" value="UniProtKB-KW"/>
</dbReference>
<feature type="compositionally biased region" description="Low complexity" evidence="2">
    <location>
        <begin position="1"/>
        <end position="13"/>
    </location>
</feature>
<reference evidence="5" key="1">
    <citation type="journal article" date="2019" name="Curr. Biol.">
        <title>Genome Sequence of Striga asiatica Provides Insight into the Evolution of Plant Parasitism.</title>
        <authorList>
            <person name="Yoshida S."/>
            <person name="Kim S."/>
            <person name="Wafula E.K."/>
            <person name="Tanskanen J."/>
            <person name="Kim Y.M."/>
            <person name="Honaas L."/>
            <person name="Yang Z."/>
            <person name="Spallek T."/>
            <person name="Conn C.E."/>
            <person name="Ichihashi Y."/>
            <person name="Cheong K."/>
            <person name="Cui S."/>
            <person name="Der J.P."/>
            <person name="Gundlach H."/>
            <person name="Jiao Y."/>
            <person name="Hori C."/>
            <person name="Ishida J.K."/>
            <person name="Kasahara H."/>
            <person name="Kiba T."/>
            <person name="Kim M.S."/>
            <person name="Koo N."/>
            <person name="Laohavisit A."/>
            <person name="Lee Y.H."/>
            <person name="Lumba S."/>
            <person name="McCourt P."/>
            <person name="Mortimer J.C."/>
            <person name="Mutuku J.M."/>
            <person name="Nomura T."/>
            <person name="Sasaki-Sekimoto Y."/>
            <person name="Seto Y."/>
            <person name="Wang Y."/>
            <person name="Wakatake T."/>
            <person name="Sakakibara H."/>
            <person name="Demura T."/>
            <person name="Yamaguchi S."/>
            <person name="Yoneyama K."/>
            <person name="Manabe R.I."/>
            <person name="Nelson D.C."/>
            <person name="Schulman A.H."/>
            <person name="Timko M.P."/>
            <person name="dePamphilis C.W."/>
            <person name="Choi D."/>
            <person name="Shirasu K."/>
        </authorList>
    </citation>
    <scope>NUCLEOTIDE SEQUENCE [LARGE SCALE GENOMIC DNA]</scope>
    <source>
        <strain evidence="5">cv. UVA1</strain>
    </source>
</reference>
<dbReference type="EMBL" id="BKCP01006183">
    <property type="protein sequence ID" value="GER41717.1"/>
    <property type="molecule type" value="Genomic_DNA"/>
</dbReference>
<feature type="compositionally biased region" description="Low complexity" evidence="2">
    <location>
        <begin position="74"/>
        <end position="84"/>
    </location>
</feature>
<gene>
    <name evidence="4" type="ORF">STAS_18445</name>
</gene>